<evidence type="ECO:0000259" key="22">
    <source>
        <dbReference type="PROSITE" id="PS50011"/>
    </source>
</evidence>
<evidence type="ECO:0000256" key="18">
    <source>
        <dbReference type="ARBA" id="ARBA00047811"/>
    </source>
</evidence>
<dbReference type="EC" id="2.7.11.22" evidence="4"/>
<evidence type="ECO:0000256" key="4">
    <source>
        <dbReference type="ARBA" id="ARBA00012425"/>
    </source>
</evidence>
<dbReference type="FunFam" id="1.10.510.10:FF:000408">
    <property type="entry name" value="Serine/threonine-protein kinase SSN3"/>
    <property type="match status" value="1"/>
</dbReference>
<dbReference type="InterPro" id="IPR050108">
    <property type="entry name" value="CDK"/>
</dbReference>
<feature type="compositionally biased region" description="Polar residues" evidence="21">
    <location>
        <begin position="442"/>
        <end position="451"/>
    </location>
</feature>
<reference evidence="24" key="2">
    <citation type="submission" date="2015-01" db="EMBL/GenBank/DDBJ databases">
        <title>Evolutionary Origins and Diversification of the Mycorrhizal Mutualists.</title>
        <authorList>
            <consortium name="DOE Joint Genome Institute"/>
            <consortium name="Mycorrhizal Genomics Consortium"/>
            <person name="Kohler A."/>
            <person name="Kuo A."/>
            <person name="Nagy L.G."/>
            <person name="Floudas D."/>
            <person name="Copeland A."/>
            <person name="Barry K.W."/>
            <person name="Cichocki N."/>
            <person name="Veneault-Fourrey C."/>
            <person name="LaButti K."/>
            <person name="Lindquist E.A."/>
            <person name="Lipzen A."/>
            <person name="Lundell T."/>
            <person name="Morin E."/>
            <person name="Murat C."/>
            <person name="Riley R."/>
            <person name="Ohm R."/>
            <person name="Sun H."/>
            <person name="Tunlid A."/>
            <person name="Henrissat B."/>
            <person name="Grigoriev I.V."/>
            <person name="Hibbett D.S."/>
            <person name="Martin F."/>
        </authorList>
    </citation>
    <scope>NUCLEOTIDE SEQUENCE [LARGE SCALE GENOMIC DNA]</scope>
    <source>
        <strain evidence="24">Ve08.2h10</strain>
    </source>
</reference>
<evidence type="ECO:0000256" key="16">
    <source>
        <dbReference type="ARBA" id="ARBA00023242"/>
    </source>
</evidence>
<dbReference type="PANTHER" id="PTHR24056">
    <property type="entry name" value="CELL DIVISION PROTEIN KINASE"/>
    <property type="match status" value="1"/>
</dbReference>
<comment type="catalytic activity">
    <reaction evidence="19">
        <text>L-seryl-[protein] + ATP = O-phospho-L-seryl-[protein] + ADP + H(+)</text>
        <dbReference type="Rhea" id="RHEA:17989"/>
        <dbReference type="Rhea" id="RHEA-COMP:9863"/>
        <dbReference type="Rhea" id="RHEA-COMP:11604"/>
        <dbReference type="ChEBI" id="CHEBI:15378"/>
        <dbReference type="ChEBI" id="CHEBI:29999"/>
        <dbReference type="ChEBI" id="CHEBI:30616"/>
        <dbReference type="ChEBI" id="CHEBI:83421"/>
        <dbReference type="ChEBI" id="CHEBI:456216"/>
        <dbReference type="EC" id="2.7.11.22"/>
    </reaction>
</comment>
<organism evidence="23 24">
    <name type="scientific">Paxillus rubicundulus Ve08.2h10</name>
    <dbReference type="NCBI Taxonomy" id="930991"/>
    <lineage>
        <taxon>Eukaryota</taxon>
        <taxon>Fungi</taxon>
        <taxon>Dikarya</taxon>
        <taxon>Basidiomycota</taxon>
        <taxon>Agaricomycotina</taxon>
        <taxon>Agaricomycetes</taxon>
        <taxon>Agaricomycetidae</taxon>
        <taxon>Boletales</taxon>
        <taxon>Paxilineae</taxon>
        <taxon>Paxillaceae</taxon>
        <taxon>Paxillus</taxon>
    </lineage>
</organism>
<comment type="similarity">
    <text evidence="2">Belongs to the protein kinase superfamily. CMGC Ser/Thr protein kinase family. CDC2/CDKX subfamily.</text>
</comment>
<evidence type="ECO:0000256" key="19">
    <source>
        <dbReference type="ARBA" id="ARBA00048367"/>
    </source>
</evidence>
<feature type="domain" description="Protein kinase" evidence="22">
    <location>
        <begin position="33"/>
        <end position="341"/>
    </location>
</feature>
<evidence type="ECO:0000256" key="13">
    <source>
        <dbReference type="ARBA" id="ARBA00023015"/>
    </source>
</evidence>
<dbReference type="CDD" id="cd07842">
    <property type="entry name" value="STKc_CDK8_like"/>
    <property type="match status" value="1"/>
</dbReference>
<dbReference type="OrthoDB" id="6284126at2759"/>
<feature type="compositionally biased region" description="Low complexity" evidence="21">
    <location>
        <begin position="405"/>
        <end position="420"/>
    </location>
</feature>
<keyword evidence="10" id="KW-0418">Kinase</keyword>
<evidence type="ECO:0000256" key="5">
    <source>
        <dbReference type="ARBA" id="ARBA00022491"/>
    </source>
</evidence>
<evidence type="ECO:0000256" key="1">
    <source>
        <dbReference type="ARBA" id="ARBA00004123"/>
    </source>
</evidence>
<evidence type="ECO:0000256" key="14">
    <source>
        <dbReference type="ARBA" id="ARBA00023159"/>
    </source>
</evidence>
<keyword evidence="12" id="KW-0460">Magnesium</keyword>
<evidence type="ECO:0000256" key="7">
    <source>
        <dbReference type="ARBA" id="ARBA00022679"/>
    </source>
</evidence>
<dbReference type="GO" id="GO:0008353">
    <property type="term" value="F:RNA polymerase II CTD heptapeptide repeat kinase activity"/>
    <property type="evidence" value="ECO:0007669"/>
    <property type="project" value="UniProtKB-EC"/>
</dbReference>
<accession>A0A0D0DX27</accession>
<dbReference type="InterPro" id="IPR008271">
    <property type="entry name" value="Ser/Thr_kinase_AS"/>
</dbReference>
<evidence type="ECO:0000256" key="6">
    <source>
        <dbReference type="ARBA" id="ARBA00022527"/>
    </source>
</evidence>
<evidence type="ECO:0000256" key="20">
    <source>
        <dbReference type="ARBA" id="ARBA00049280"/>
    </source>
</evidence>
<dbReference type="Gene3D" id="3.30.200.20">
    <property type="entry name" value="Phosphorylase Kinase, domain 1"/>
    <property type="match status" value="1"/>
</dbReference>
<keyword evidence="24" id="KW-1185">Reference proteome</keyword>
<dbReference type="GO" id="GO:0046872">
    <property type="term" value="F:metal ion binding"/>
    <property type="evidence" value="ECO:0007669"/>
    <property type="project" value="UniProtKB-KW"/>
</dbReference>
<evidence type="ECO:0000313" key="23">
    <source>
        <dbReference type="EMBL" id="KIK90799.1"/>
    </source>
</evidence>
<comment type="catalytic activity">
    <reaction evidence="18">
        <text>L-threonyl-[protein] + ATP = O-phospho-L-threonyl-[protein] + ADP + H(+)</text>
        <dbReference type="Rhea" id="RHEA:46608"/>
        <dbReference type="Rhea" id="RHEA-COMP:11060"/>
        <dbReference type="Rhea" id="RHEA-COMP:11605"/>
        <dbReference type="ChEBI" id="CHEBI:15378"/>
        <dbReference type="ChEBI" id="CHEBI:30013"/>
        <dbReference type="ChEBI" id="CHEBI:30616"/>
        <dbReference type="ChEBI" id="CHEBI:61977"/>
        <dbReference type="ChEBI" id="CHEBI:456216"/>
        <dbReference type="EC" id="2.7.11.22"/>
    </reaction>
</comment>
<reference evidence="23 24" key="1">
    <citation type="submission" date="2014-04" db="EMBL/GenBank/DDBJ databases">
        <authorList>
            <consortium name="DOE Joint Genome Institute"/>
            <person name="Kuo A."/>
            <person name="Kohler A."/>
            <person name="Jargeat P."/>
            <person name="Nagy L.G."/>
            <person name="Floudas D."/>
            <person name="Copeland A."/>
            <person name="Barry K.W."/>
            <person name="Cichocki N."/>
            <person name="Veneault-Fourrey C."/>
            <person name="LaButti K."/>
            <person name="Lindquist E.A."/>
            <person name="Lipzen A."/>
            <person name="Lundell T."/>
            <person name="Morin E."/>
            <person name="Murat C."/>
            <person name="Sun H."/>
            <person name="Tunlid A."/>
            <person name="Henrissat B."/>
            <person name="Grigoriev I.V."/>
            <person name="Hibbett D.S."/>
            <person name="Martin F."/>
            <person name="Nordberg H.P."/>
            <person name="Cantor M.N."/>
            <person name="Hua S.X."/>
        </authorList>
    </citation>
    <scope>NUCLEOTIDE SEQUENCE [LARGE SCALE GENOMIC DNA]</scope>
    <source>
        <strain evidence="23 24">Ve08.2h10</strain>
    </source>
</reference>
<sequence>MLDERSHTLLQTDPMKIYRAKRDAAHLAVTSKYAILGFISSGTYGRVYKAQSVGSDSVMYAIKKFKPDKEGDVVTYTGISQSAIREIALNREISHENVVSLKEVILEDKSIYMVFDYAEHDFLQVIHHYSQTLRIQIQSQVLKSLIYQLLNGLVYLHSTHILHRDLKPANILITASGVVKIGDLGLARLIYQPLQPLFAGDKIVVTIWYRAPELLMGAKHYNKAIDCWAVGCVFAELASLRPIFKGEEAKLDSKKNVPFQRDQLLKIFEVLGTPDDKEWPGVRDMLEYQNMKRLDPYQNRLAEWCQSRIRSQQGHELLRQLFAYDPDKRLMAKEALMHRWFQEDPRPTWKSVAITPFISLLLCDANAGLIYTYTTVDSVFQYVPTHQLPPQRRITQDEAPSMMGVPAPTQPQTQPQVPAAHIHVQGQHLSQQSQANLSQQSKPGSTTSFASVSAGVGPTQGYTTGQGGTSRKKARIA</sequence>
<dbReference type="EC" id="2.7.11.23" evidence="3"/>
<comment type="catalytic activity">
    <reaction evidence="20">
        <text>[DNA-directed RNA polymerase] + ATP = phospho-[DNA-directed RNA polymerase] + ADP + H(+)</text>
        <dbReference type="Rhea" id="RHEA:10216"/>
        <dbReference type="Rhea" id="RHEA-COMP:11321"/>
        <dbReference type="Rhea" id="RHEA-COMP:11322"/>
        <dbReference type="ChEBI" id="CHEBI:15378"/>
        <dbReference type="ChEBI" id="CHEBI:30616"/>
        <dbReference type="ChEBI" id="CHEBI:43176"/>
        <dbReference type="ChEBI" id="CHEBI:68546"/>
        <dbReference type="ChEBI" id="CHEBI:456216"/>
        <dbReference type="EC" id="2.7.11.23"/>
    </reaction>
</comment>
<comment type="subcellular location">
    <subcellularLocation>
        <location evidence="1">Nucleus</location>
    </subcellularLocation>
</comment>
<evidence type="ECO:0000256" key="11">
    <source>
        <dbReference type="ARBA" id="ARBA00022840"/>
    </source>
</evidence>
<evidence type="ECO:0000256" key="9">
    <source>
        <dbReference type="ARBA" id="ARBA00022741"/>
    </source>
</evidence>
<dbReference type="Gene3D" id="1.10.510.10">
    <property type="entry name" value="Transferase(Phosphotransferase) domain 1"/>
    <property type="match status" value="1"/>
</dbReference>
<keyword evidence="7" id="KW-0808">Transferase</keyword>
<protein>
    <recommendedName>
        <fullName evidence="17">Cyclin-dependent kinase 8</fullName>
        <ecNumber evidence="4">2.7.11.22</ecNumber>
        <ecNumber evidence="3">2.7.11.23</ecNumber>
    </recommendedName>
</protein>
<feature type="region of interest" description="Disordered" evidence="21">
    <location>
        <begin position="401"/>
        <end position="477"/>
    </location>
</feature>
<dbReference type="InterPro" id="IPR011009">
    <property type="entry name" value="Kinase-like_dom_sf"/>
</dbReference>
<evidence type="ECO:0000256" key="8">
    <source>
        <dbReference type="ARBA" id="ARBA00022723"/>
    </source>
</evidence>
<keyword evidence="14" id="KW-0010">Activator</keyword>
<dbReference type="PROSITE" id="PS00108">
    <property type="entry name" value="PROTEIN_KINASE_ST"/>
    <property type="match status" value="1"/>
</dbReference>
<evidence type="ECO:0000256" key="21">
    <source>
        <dbReference type="SAM" id="MobiDB-lite"/>
    </source>
</evidence>
<evidence type="ECO:0000256" key="2">
    <source>
        <dbReference type="ARBA" id="ARBA00006485"/>
    </source>
</evidence>
<keyword evidence="11" id="KW-0067">ATP-binding</keyword>
<dbReference type="InterPro" id="IPR000719">
    <property type="entry name" value="Prot_kinase_dom"/>
</dbReference>
<keyword evidence="5" id="KW-0678">Repressor</keyword>
<dbReference type="SUPFAM" id="SSF56112">
    <property type="entry name" value="Protein kinase-like (PK-like)"/>
    <property type="match status" value="1"/>
</dbReference>
<dbReference type="Pfam" id="PF00069">
    <property type="entry name" value="Pkinase"/>
    <property type="match status" value="1"/>
</dbReference>
<feature type="compositionally biased region" description="Low complexity" evidence="21">
    <location>
        <begin position="427"/>
        <end position="441"/>
    </location>
</feature>
<keyword evidence="15" id="KW-0804">Transcription</keyword>
<keyword evidence="13" id="KW-0805">Transcription regulation</keyword>
<evidence type="ECO:0000256" key="10">
    <source>
        <dbReference type="ARBA" id="ARBA00022777"/>
    </source>
</evidence>
<evidence type="ECO:0000256" key="3">
    <source>
        <dbReference type="ARBA" id="ARBA00012409"/>
    </source>
</evidence>
<evidence type="ECO:0000256" key="15">
    <source>
        <dbReference type="ARBA" id="ARBA00023163"/>
    </source>
</evidence>
<dbReference type="InParanoid" id="A0A0D0DX27"/>
<dbReference type="STRING" id="930991.A0A0D0DX27"/>
<dbReference type="EMBL" id="KN825469">
    <property type="protein sequence ID" value="KIK90799.1"/>
    <property type="molecule type" value="Genomic_DNA"/>
</dbReference>
<dbReference type="GO" id="GO:0005524">
    <property type="term" value="F:ATP binding"/>
    <property type="evidence" value="ECO:0007669"/>
    <property type="project" value="UniProtKB-KW"/>
</dbReference>
<dbReference type="HOGENOM" id="CLU_000288_181_6_1"/>
<dbReference type="PANTHER" id="PTHR24056:SF495">
    <property type="entry name" value="CYCLIN-DEPENDENT KINASE 8-RELATED"/>
    <property type="match status" value="1"/>
</dbReference>
<dbReference type="SMART" id="SM00220">
    <property type="entry name" value="S_TKc"/>
    <property type="match status" value="1"/>
</dbReference>
<proteinExistence type="inferred from homology"/>
<gene>
    <name evidence="23" type="ORF">PAXRUDRAFT_831369</name>
</gene>
<keyword evidence="6" id="KW-0723">Serine/threonine-protein kinase</keyword>
<keyword evidence="16" id="KW-0539">Nucleus</keyword>
<dbReference type="FunCoup" id="A0A0D0DX27">
    <property type="interactions" value="829"/>
</dbReference>
<name>A0A0D0DX27_9AGAM</name>
<dbReference type="PROSITE" id="PS50011">
    <property type="entry name" value="PROTEIN_KINASE_DOM"/>
    <property type="match status" value="1"/>
</dbReference>
<evidence type="ECO:0000256" key="17">
    <source>
        <dbReference type="ARBA" id="ARBA00041823"/>
    </source>
</evidence>
<evidence type="ECO:0000313" key="24">
    <source>
        <dbReference type="Proteomes" id="UP000054538"/>
    </source>
</evidence>
<dbReference type="AlphaFoldDB" id="A0A0D0DX27"/>
<keyword evidence="8" id="KW-0479">Metal-binding</keyword>
<dbReference type="Proteomes" id="UP000054538">
    <property type="component" value="Unassembled WGS sequence"/>
</dbReference>
<dbReference type="GO" id="GO:0016592">
    <property type="term" value="C:mediator complex"/>
    <property type="evidence" value="ECO:0007669"/>
    <property type="project" value="TreeGrafter"/>
</dbReference>
<evidence type="ECO:0000256" key="12">
    <source>
        <dbReference type="ARBA" id="ARBA00022842"/>
    </source>
</evidence>
<keyword evidence="9" id="KW-0547">Nucleotide-binding</keyword>
<dbReference type="GO" id="GO:0004693">
    <property type="term" value="F:cyclin-dependent protein serine/threonine kinase activity"/>
    <property type="evidence" value="ECO:0007669"/>
    <property type="project" value="UniProtKB-EC"/>
</dbReference>